<feature type="region of interest" description="Disordered" evidence="1">
    <location>
        <begin position="251"/>
        <end position="302"/>
    </location>
</feature>
<evidence type="ECO:0000256" key="1">
    <source>
        <dbReference type="SAM" id="MobiDB-lite"/>
    </source>
</evidence>
<feature type="chain" id="PRO_5041959308" evidence="2">
    <location>
        <begin position="21"/>
        <end position="322"/>
    </location>
</feature>
<dbReference type="Proteomes" id="UP001222325">
    <property type="component" value="Unassembled WGS sequence"/>
</dbReference>
<comment type="caution">
    <text evidence="3">The sequence shown here is derived from an EMBL/GenBank/DDBJ whole genome shotgun (WGS) entry which is preliminary data.</text>
</comment>
<protein>
    <submittedName>
        <fullName evidence="3">Uncharacterized protein</fullName>
    </submittedName>
</protein>
<proteinExistence type="predicted"/>
<keyword evidence="4" id="KW-1185">Reference proteome</keyword>
<name>A0AAD6TQV5_9AGAR</name>
<dbReference type="EMBL" id="JARJCN010000125">
    <property type="protein sequence ID" value="KAJ7071755.1"/>
    <property type="molecule type" value="Genomic_DNA"/>
</dbReference>
<organism evidence="3 4">
    <name type="scientific">Mycena belliarum</name>
    <dbReference type="NCBI Taxonomy" id="1033014"/>
    <lineage>
        <taxon>Eukaryota</taxon>
        <taxon>Fungi</taxon>
        <taxon>Dikarya</taxon>
        <taxon>Basidiomycota</taxon>
        <taxon>Agaricomycotina</taxon>
        <taxon>Agaricomycetes</taxon>
        <taxon>Agaricomycetidae</taxon>
        <taxon>Agaricales</taxon>
        <taxon>Marasmiineae</taxon>
        <taxon>Mycenaceae</taxon>
        <taxon>Mycena</taxon>
    </lineage>
</organism>
<evidence type="ECO:0000256" key="2">
    <source>
        <dbReference type="SAM" id="SignalP"/>
    </source>
</evidence>
<evidence type="ECO:0000313" key="4">
    <source>
        <dbReference type="Proteomes" id="UP001222325"/>
    </source>
</evidence>
<feature type="compositionally biased region" description="Basic and acidic residues" evidence="1">
    <location>
        <begin position="265"/>
        <end position="299"/>
    </location>
</feature>
<reference evidence="3" key="1">
    <citation type="submission" date="2023-03" db="EMBL/GenBank/DDBJ databases">
        <title>Massive genome expansion in bonnet fungi (Mycena s.s.) driven by repeated elements and novel gene families across ecological guilds.</title>
        <authorList>
            <consortium name="Lawrence Berkeley National Laboratory"/>
            <person name="Harder C.B."/>
            <person name="Miyauchi S."/>
            <person name="Viragh M."/>
            <person name="Kuo A."/>
            <person name="Thoen E."/>
            <person name="Andreopoulos B."/>
            <person name="Lu D."/>
            <person name="Skrede I."/>
            <person name="Drula E."/>
            <person name="Henrissat B."/>
            <person name="Morin E."/>
            <person name="Kohler A."/>
            <person name="Barry K."/>
            <person name="LaButti K."/>
            <person name="Morin E."/>
            <person name="Salamov A."/>
            <person name="Lipzen A."/>
            <person name="Mereny Z."/>
            <person name="Hegedus B."/>
            <person name="Baldrian P."/>
            <person name="Stursova M."/>
            <person name="Weitz H."/>
            <person name="Taylor A."/>
            <person name="Grigoriev I.V."/>
            <person name="Nagy L.G."/>
            <person name="Martin F."/>
            <person name="Kauserud H."/>
        </authorList>
    </citation>
    <scope>NUCLEOTIDE SEQUENCE</scope>
    <source>
        <strain evidence="3">CBHHK173m</strain>
    </source>
</reference>
<dbReference type="AlphaFoldDB" id="A0AAD6TQV5"/>
<keyword evidence="2" id="KW-0732">Signal</keyword>
<evidence type="ECO:0000313" key="3">
    <source>
        <dbReference type="EMBL" id="KAJ7071755.1"/>
    </source>
</evidence>
<gene>
    <name evidence="3" type="ORF">B0H15DRAFT_806999</name>
</gene>
<feature type="signal peptide" evidence="2">
    <location>
        <begin position="1"/>
        <end position="20"/>
    </location>
</feature>
<accession>A0AAD6TQV5</accession>
<sequence length="322" mass="36402">MITAAKLLLFLPGSSPFVSSVMTAPPKINFKTIDSELRFSATRLKAFSKDHKKTLSLPLHKLLDKLSESAKSGDRNIVVYSKGLNAGTRVPLQHLYIRDQTLAELDLPAQEDYPVGVWVWTPSLDWSPQFLTVDFRPLCLPVLTYPSPSSTPLSTLAPSRMGQVVNTTVPINCHKFNNMHVTHHETHNINHIYPSTNPHSDSHAPHGATTGYVEAKEVRLDKELECLKKEVKMVHVETQLERMKKKLEKMRLAKEKSLGGAETAKLQEESEKVRSAKERSKEQQQPEVRELEEGRHSEEVETACPVEKNWRNVKDFPGFLIV</sequence>